<dbReference type="Proteomes" id="UP000036958">
    <property type="component" value="Unassembled WGS sequence"/>
</dbReference>
<comment type="caution">
    <text evidence="9">The sequence shown here is derived from an EMBL/GenBank/DDBJ whole genome shotgun (WGS) entry which is preliminary data.</text>
</comment>
<evidence type="ECO:0000256" key="6">
    <source>
        <dbReference type="ARBA" id="ARBA00023277"/>
    </source>
</evidence>
<gene>
    <name evidence="9" type="ORF">NC99_38540</name>
</gene>
<evidence type="ECO:0000259" key="8">
    <source>
        <dbReference type="Pfam" id="PF01467"/>
    </source>
</evidence>
<keyword evidence="10" id="KW-1185">Reference proteome</keyword>
<keyword evidence="6" id="KW-0119">Carbohydrate metabolism</keyword>
<accession>A0A0L8V4E3</accession>
<keyword evidence="4" id="KW-0547">Nucleotide-binding</keyword>
<dbReference type="InterPro" id="IPR014729">
    <property type="entry name" value="Rossmann-like_a/b/a_fold"/>
</dbReference>
<reference evidence="10" key="1">
    <citation type="submission" date="2015-07" db="EMBL/GenBank/DDBJ databases">
        <title>Genome sequencing of Sunxiuqinia dokdonensis strain SK.</title>
        <authorList>
            <person name="Ahn S."/>
            <person name="Kim B.-C."/>
        </authorList>
    </citation>
    <scope>NUCLEOTIDE SEQUENCE [LARGE SCALE GENOMIC DNA]</scope>
    <source>
        <strain evidence="10">SK</strain>
    </source>
</reference>
<dbReference type="EC" id="2.7.7.70" evidence="1"/>
<evidence type="ECO:0000256" key="5">
    <source>
        <dbReference type="ARBA" id="ARBA00022840"/>
    </source>
</evidence>
<dbReference type="SUPFAM" id="SSF52374">
    <property type="entry name" value="Nucleotidylyl transferase"/>
    <property type="match status" value="1"/>
</dbReference>
<keyword evidence="2" id="KW-0808">Transferase</keyword>
<dbReference type="STRING" id="1409788.NC99_38540"/>
<dbReference type="GO" id="GO:0016773">
    <property type="term" value="F:phosphotransferase activity, alcohol group as acceptor"/>
    <property type="evidence" value="ECO:0007669"/>
    <property type="project" value="InterPro"/>
</dbReference>
<evidence type="ECO:0000256" key="1">
    <source>
        <dbReference type="ARBA" id="ARBA00012519"/>
    </source>
</evidence>
<dbReference type="PATRIC" id="fig|1409788.3.peg.3938"/>
<dbReference type="NCBIfam" id="TIGR00125">
    <property type="entry name" value="cyt_tran_rel"/>
    <property type="match status" value="1"/>
</dbReference>
<dbReference type="OrthoDB" id="9795543at2"/>
<dbReference type="PANTHER" id="PTHR43793">
    <property type="entry name" value="FAD SYNTHASE"/>
    <property type="match status" value="1"/>
</dbReference>
<dbReference type="NCBIfam" id="TIGR02199">
    <property type="entry name" value="rfaE_dom_II"/>
    <property type="match status" value="1"/>
</dbReference>
<proteinExistence type="predicted"/>
<dbReference type="GO" id="GO:0005975">
    <property type="term" value="P:carbohydrate metabolic process"/>
    <property type="evidence" value="ECO:0007669"/>
    <property type="project" value="InterPro"/>
</dbReference>
<dbReference type="Gene3D" id="3.40.50.620">
    <property type="entry name" value="HUPs"/>
    <property type="match status" value="1"/>
</dbReference>
<organism evidence="9 10">
    <name type="scientific">Sunxiuqinia dokdonensis</name>
    <dbReference type="NCBI Taxonomy" id="1409788"/>
    <lineage>
        <taxon>Bacteria</taxon>
        <taxon>Pseudomonadati</taxon>
        <taxon>Bacteroidota</taxon>
        <taxon>Bacteroidia</taxon>
        <taxon>Marinilabiliales</taxon>
        <taxon>Prolixibacteraceae</taxon>
        <taxon>Sunxiuqinia</taxon>
    </lineage>
</organism>
<feature type="domain" description="Cytidyltransferase-like" evidence="8">
    <location>
        <begin position="31"/>
        <end position="156"/>
    </location>
</feature>
<protein>
    <recommendedName>
        <fullName evidence="1">D-glycero-beta-D-manno-heptose 1-phosphate adenylyltransferase</fullName>
        <ecNumber evidence="1">2.7.7.70</ecNumber>
    </recommendedName>
</protein>
<sequence length="161" mass="17775">MNDISAKIYPSFEAFFEKLKTWKTSNYKLVFTNGCFDLLHRGHVDSLTKAARLGDKLIVGLNTDPSVSLLKGANRPIMDEQSRALLIAAMQMVDAVVMFNDETPYNLIKAIQPNVLVKGSEYTIEEIAGHDLVLARGGSVETIEMTKGISTSALIEKIKNL</sequence>
<evidence type="ECO:0000256" key="7">
    <source>
        <dbReference type="ARBA" id="ARBA00047428"/>
    </source>
</evidence>
<evidence type="ECO:0000256" key="4">
    <source>
        <dbReference type="ARBA" id="ARBA00022741"/>
    </source>
</evidence>
<dbReference type="InterPro" id="IPR011914">
    <property type="entry name" value="RfaE_dom_II"/>
</dbReference>
<dbReference type="PANTHER" id="PTHR43793:SF2">
    <property type="entry name" value="BIFUNCTIONAL PROTEIN HLDE"/>
    <property type="match status" value="1"/>
</dbReference>
<keyword evidence="3" id="KW-0548">Nucleotidyltransferase</keyword>
<dbReference type="RefSeq" id="WP_053186924.1">
    <property type="nucleotide sequence ID" value="NZ_LGIA01000192.1"/>
</dbReference>
<keyword evidence="5" id="KW-0067">ATP-binding</keyword>
<evidence type="ECO:0000256" key="2">
    <source>
        <dbReference type="ARBA" id="ARBA00022679"/>
    </source>
</evidence>
<evidence type="ECO:0000256" key="3">
    <source>
        <dbReference type="ARBA" id="ARBA00022695"/>
    </source>
</evidence>
<dbReference type="InterPro" id="IPR050385">
    <property type="entry name" value="Archaeal_FAD_synthase"/>
</dbReference>
<comment type="catalytic activity">
    <reaction evidence="7">
        <text>D-glycero-beta-D-manno-heptose 1-phosphate + ATP + H(+) = ADP-D-glycero-beta-D-manno-heptose + diphosphate</text>
        <dbReference type="Rhea" id="RHEA:27465"/>
        <dbReference type="ChEBI" id="CHEBI:15378"/>
        <dbReference type="ChEBI" id="CHEBI:30616"/>
        <dbReference type="ChEBI" id="CHEBI:33019"/>
        <dbReference type="ChEBI" id="CHEBI:59967"/>
        <dbReference type="ChEBI" id="CHEBI:61593"/>
        <dbReference type="EC" id="2.7.7.70"/>
    </reaction>
</comment>
<name>A0A0L8V4E3_9BACT</name>
<dbReference type="Pfam" id="PF01467">
    <property type="entry name" value="CTP_transf_like"/>
    <property type="match status" value="1"/>
</dbReference>
<dbReference type="GO" id="GO:0016779">
    <property type="term" value="F:nucleotidyltransferase activity"/>
    <property type="evidence" value="ECO:0007669"/>
    <property type="project" value="UniProtKB-KW"/>
</dbReference>
<dbReference type="GO" id="GO:0005524">
    <property type="term" value="F:ATP binding"/>
    <property type="evidence" value="ECO:0007669"/>
    <property type="project" value="UniProtKB-KW"/>
</dbReference>
<dbReference type="EMBL" id="LGIA01000192">
    <property type="protein sequence ID" value="KOH43294.1"/>
    <property type="molecule type" value="Genomic_DNA"/>
</dbReference>
<evidence type="ECO:0000313" key="9">
    <source>
        <dbReference type="EMBL" id="KOH43294.1"/>
    </source>
</evidence>
<dbReference type="InterPro" id="IPR004821">
    <property type="entry name" value="Cyt_trans-like"/>
</dbReference>
<evidence type="ECO:0000313" key="10">
    <source>
        <dbReference type="Proteomes" id="UP000036958"/>
    </source>
</evidence>
<dbReference type="AlphaFoldDB" id="A0A0L8V4E3"/>